<protein>
    <submittedName>
        <fullName evidence="3">DEAD/DEAH box helicase</fullName>
    </submittedName>
</protein>
<reference evidence="3 4" key="1">
    <citation type="journal article" date="2019" name="mSystems">
        <title>Life at home and on the roam: Genomic adaptions reflect the dual lifestyle of an intracellular, facultative symbiont.</title>
        <authorList>
            <person name="Burgsdorf I."/>
        </authorList>
    </citation>
    <scope>NUCLEOTIDE SEQUENCE [LARGE SCALE GENOMIC DNA]</scope>
    <source>
        <strain evidence="3">277cV</strain>
    </source>
</reference>
<evidence type="ECO:0000313" key="4">
    <source>
        <dbReference type="Proteomes" id="UP000317990"/>
    </source>
</evidence>
<dbReference type="EMBL" id="SRMO01000005">
    <property type="protein sequence ID" value="TGG96685.1"/>
    <property type="molecule type" value="Genomic_DNA"/>
</dbReference>
<feature type="domain" description="Helicase ATP-binding" evidence="2">
    <location>
        <begin position="88"/>
        <end position="261"/>
    </location>
</feature>
<dbReference type="PANTHER" id="PTHR45766">
    <property type="entry name" value="DNA ANNEALING HELICASE AND ENDONUCLEASE ZRANB3 FAMILY MEMBER"/>
    <property type="match status" value="1"/>
</dbReference>
<dbReference type="SMART" id="SM00487">
    <property type="entry name" value="DEXDc"/>
    <property type="match status" value="1"/>
</dbReference>
<dbReference type="GO" id="GO:0004386">
    <property type="term" value="F:helicase activity"/>
    <property type="evidence" value="ECO:0007669"/>
    <property type="project" value="UniProtKB-KW"/>
</dbReference>
<dbReference type="PANTHER" id="PTHR45766:SF6">
    <property type="entry name" value="SWI_SNF-RELATED MATRIX-ASSOCIATED ACTIN-DEPENDENT REGULATOR OF CHROMATIN SUBFAMILY A-LIKE PROTEIN 1"/>
    <property type="match status" value="1"/>
</dbReference>
<evidence type="ECO:0000256" key="1">
    <source>
        <dbReference type="ARBA" id="ARBA00022801"/>
    </source>
</evidence>
<dbReference type="AlphaFoldDB" id="A0A524RR41"/>
<dbReference type="GO" id="GO:0016787">
    <property type="term" value="F:hydrolase activity"/>
    <property type="evidence" value="ECO:0007669"/>
    <property type="project" value="UniProtKB-KW"/>
</dbReference>
<dbReference type="Gene3D" id="3.40.50.10810">
    <property type="entry name" value="Tandem AAA-ATPase domain"/>
    <property type="match status" value="1"/>
</dbReference>
<dbReference type="SUPFAM" id="SSF52540">
    <property type="entry name" value="P-loop containing nucleoside triphosphate hydrolases"/>
    <property type="match status" value="1"/>
</dbReference>
<dbReference type="GO" id="GO:0003677">
    <property type="term" value="F:DNA binding"/>
    <property type="evidence" value="ECO:0007669"/>
    <property type="project" value="InterPro"/>
</dbReference>
<dbReference type="Proteomes" id="UP000317990">
    <property type="component" value="Unassembled WGS sequence"/>
</dbReference>
<keyword evidence="3" id="KW-0547">Nucleotide-binding</keyword>
<accession>A0A524RR41</accession>
<dbReference type="Pfam" id="PF04851">
    <property type="entry name" value="ResIII"/>
    <property type="match status" value="1"/>
</dbReference>
<proteinExistence type="predicted"/>
<sequence>MMGDAVCKLVYRNQDGTLGEQLLFRSSEADLELLSTGRKWSFQGSGDLFRLVSEAARIELAYLFDPYVAVSSSGIDPLPHQISAVYEHMLPRQPMRFLLADDPGAGKTIMAGLLIKELLIRGELERCLIVAPGSLTEQWQDELEEKFELHFELLSRDLIRATGLANPFEQRLLLIAPMDMLSRDEELQHRLLQAPEWDLLVCDESHRMSAHYFAREVKRTRRYEMGKRVGSHARNLLLMTATPHNGKEAEGGSRKRLNVGFALMTLQRRLASSPFAIQRSLERRRERLERRLEEERLPGAAFRQEMERAMARRIHPHYVQDFFIAAFRRLGGKVHPREKGRYEISHVPPLLLDRNQQIGLGLPLQPRYERICFERELCFLRSPQALTFIRIHY</sequence>
<dbReference type="PROSITE" id="PS51192">
    <property type="entry name" value="HELICASE_ATP_BIND_1"/>
    <property type="match status" value="1"/>
</dbReference>
<keyword evidence="3" id="KW-0347">Helicase</keyword>
<name>A0A524RR41_9CHRO</name>
<keyword evidence="1" id="KW-0378">Hydrolase</keyword>
<gene>
    <name evidence="3" type="ORF">ERJ67_00580</name>
</gene>
<dbReference type="InterPro" id="IPR027417">
    <property type="entry name" value="P-loop_NTPase"/>
</dbReference>
<dbReference type="InterPro" id="IPR038718">
    <property type="entry name" value="SNF2-like_sf"/>
</dbReference>
<dbReference type="InterPro" id="IPR014001">
    <property type="entry name" value="Helicase_ATP-bd"/>
</dbReference>
<comment type="caution">
    <text evidence="3">The sequence shown here is derived from an EMBL/GenBank/DDBJ whole genome shotgun (WGS) entry which is preliminary data.</text>
</comment>
<dbReference type="InterPro" id="IPR006935">
    <property type="entry name" value="Helicase/UvrB_N"/>
</dbReference>
<evidence type="ECO:0000313" key="3">
    <source>
        <dbReference type="EMBL" id="TGG96685.1"/>
    </source>
</evidence>
<evidence type="ECO:0000259" key="2">
    <source>
        <dbReference type="PROSITE" id="PS51192"/>
    </source>
</evidence>
<organism evidence="3 4">
    <name type="scientific">Aphanocapsa feldmannii 277cV</name>
    <dbReference type="NCBI Taxonomy" id="2507553"/>
    <lineage>
        <taxon>Bacteria</taxon>
        <taxon>Bacillati</taxon>
        <taxon>Cyanobacteriota</taxon>
        <taxon>Cyanophyceae</taxon>
        <taxon>Oscillatoriophycideae</taxon>
        <taxon>Chroococcales</taxon>
        <taxon>Microcystaceae</taxon>
        <taxon>Aphanocapsa</taxon>
    </lineage>
</organism>
<dbReference type="GO" id="GO:0005524">
    <property type="term" value="F:ATP binding"/>
    <property type="evidence" value="ECO:0007669"/>
    <property type="project" value="InterPro"/>
</dbReference>
<dbReference type="CDD" id="cd18011">
    <property type="entry name" value="DEXDc_RapA"/>
    <property type="match status" value="1"/>
</dbReference>
<dbReference type="InterPro" id="IPR057342">
    <property type="entry name" value="DEXDc_RapA"/>
</dbReference>
<keyword evidence="3" id="KW-0067">ATP-binding</keyword>